<keyword evidence="1" id="KW-1133">Transmembrane helix</keyword>
<evidence type="ECO:0000313" key="3">
    <source>
        <dbReference type="Proteomes" id="UP001224775"/>
    </source>
</evidence>
<protein>
    <submittedName>
        <fullName evidence="2">Uncharacterized protein</fullName>
    </submittedName>
</protein>
<keyword evidence="1" id="KW-0472">Membrane</keyword>
<name>A0AAD8Y803_9STRA</name>
<dbReference type="EMBL" id="JATAAI010000016">
    <property type="protein sequence ID" value="KAK1740255.1"/>
    <property type="molecule type" value="Genomic_DNA"/>
</dbReference>
<keyword evidence="3" id="KW-1185">Reference proteome</keyword>
<accession>A0AAD8Y803</accession>
<sequence>MRYKHLCGNAAPTPAPTPGVTCEDLNYCKDAVEACRKNNDAIGAECVTVADLCSGSKEEICATDDVADYYYNAQDQGWQTPGLASTGVICVASGFIDGCSPSGSRSLMVGSLFGLMTVLLVAVIEV</sequence>
<dbReference type="AlphaFoldDB" id="A0AAD8Y803"/>
<gene>
    <name evidence="2" type="ORF">QTG54_009205</name>
</gene>
<feature type="transmembrane region" description="Helical" evidence="1">
    <location>
        <begin position="107"/>
        <end position="124"/>
    </location>
</feature>
<dbReference type="Proteomes" id="UP001224775">
    <property type="component" value="Unassembled WGS sequence"/>
</dbReference>
<keyword evidence="1" id="KW-0812">Transmembrane</keyword>
<reference evidence="2" key="1">
    <citation type="submission" date="2023-06" db="EMBL/GenBank/DDBJ databases">
        <title>Survivors Of The Sea: Transcriptome response of Skeletonema marinoi to long-term dormancy.</title>
        <authorList>
            <person name="Pinder M.I.M."/>
            <person name="Kourtchenko O."/>
            <person name="Robertson E.K."/>
            <person name="Larsson T."/>
            <person name="Maumus F."/>
            <person name="Osuna-Cruz C.M."/>
            <person name="Vancaester E."/>
            <person name="Stenow R."/>
            <person name="Vandepoele K."/>
            <person name="Ploug H."/>
            <person name="Bruchert V."/>
            <person name="Godhe A."/>
            <person name="Topel M."/>
        </authorList>
    </citation>
    <scope>NUCLEOTIDE SEQUENCE</scope>
    <source>
        <strain evidence="2">R05AC</strain>
    </source>
</reference>
<comment type="caution">
    <text evidence="2">The sequence shown here is derived from an EMBL/GenBank/DDBJ whole genome shotgun (WGS) entry which is preliminary data.</text>
</comment>
<proteinExistence type="predicted"/>
<evidence type="ECO:0000256" key="1">
    <source>
        <dbReference type="SAM" id="Phobius"/>
    </source>
</evidence>
<evidence type="ECO:0000313" key="2">
    <source>
        <dbReference type="EMBL" id="KAK1740255.1"/>
    </source>
</evidence>
<organism evidence="2 3">
    <name type="scientific">Skeletonema marinoi</name>
    <dbReference type="NCBI Taxonomy" id="267567"/>
    <lineage>
        <taxon>Eukaryota</taxon>
        <taxon>Sar</taxon>
        <taxon>Stramenopiles</taxon>
        <taxon>Ochrophyta</taxon>
        <taxon>Bacillariophyta</taxon>
        <taxon>Coscinodiscophyceae</taxon>
        <taxon>Thalassiosirophycidae</taxon>
        <taxon>Thalassiosirales</taxon>
        <taxon>Skeletonemataceae</taxon>
        <taxon>Skeletonema</taxon>
        <taxon>Skeletonema marinoi-dohrnii complex</taxon>
    </lineage>
</organism>